<dbReference type="EMBL" id="BGZK01000125">
    <property type="protein sequence ID" value="GBP21146.1"/>
    <property type="molecule type" value="Genomic_DNA"/>
</dbReference>
<keyword evidence="3" id="KW-1185">Reference proteome</keyword>
<gene>
    <name evidence="2" type="ORF">EVAR_11177_1</name>
</gene>
<feature type="compositionally biased region" description="Basic and acidic residues" evidence="1">
    <location>
        <begin position="12"/>
        <end position="22"/>
    </location>
</feature>
<comment type="caution">
    <text evidence="2">The sequence shown here is derived from an EMBL/GenBank/DDBJ whole genome shotgun (WGS) entry which is preliminary data.</text>
</comment>
<evidence type="ECO:0000313" key="2">
    <source>
        <dbReference type="EMBL" id="GBP21146.1"/>
    </source>
</evidence>
<sequence length="166" mass="18869">MRQNISPPSRTPTHEKGEEGPRTNRQIAAPITVRLGIGTVHGPWSRRYIAYVLAYRRQLRYVGDDRTRPAARAARAARKQTNKRSYAYYRSSALLFRIDFADFFQFGEFSWTSRCRPLAVTKSKTRRGAESRTGTGTKIENELKSKTCVALRAETSVAGIGQRDRD</sequence>
<dbReference type="Proteomes" id="UP000299102">
    <property type="component" value="Unassembled WGS sequence"/>
</dbReference>
<accession>A0A4C1U5M2</accession>
<evidence type="ECO:0000313" key="3">
    <source>
        <dbReference type="Proteomes" id="UP000299102"/>
    </source>
</evidence>
<name>A0A4C1U5M2_EUMVA</name>
<evidence type="ECO:0000256" key="1">
    <source>
        <dbReference type="SAM" id="MobiDB-lite"/>
    </source>
</evidence>
<feature type="region of interest" description="Disordered" evidence="1">
    <location>
        <begin position="1"/>
        <end position="24"/>
    </location>
</feature>
<dbReference type="AlphaFoldDB" id="A0A4C1U5M2"/>
<protein>
    <submittedName>
        <fullName evidence="2">Uncharacterized protein</fullName>
    </submittedName>
</protein>
<reference evidence="2 3" key="1">
    <citation type="journal article" date="2019" name="Commun. Biol.">
        <title>The bagworm genome reveals a unique fibroin gene that provides high tensile strength.</title>
        <authorList>
            <person name="Kono N."/>
            <person name="Nakamura H."/>
            <person name="Ohtoshi R."/>
            <person name="Tomita M."/>
            <person name="Numata K."/>
            <person name="Arakawa K."/>
        </authorList>
    </citation>
    <scope>NUCLEOTIDE SEQUENCE [LARGE SCALE GENOMIC DNA]</scope>
</reference>
<proteinExistence type="predicted"/>
<organism evidence="2 3">
    <name type="scientific">Eumeta variegata</name>
    <name type="common">Bagworm moth</name>
    <name type="synonym">Eumeta japonica</name>
    <dbReference type="NCBI Taxonomy" id="151549"/>
    <lineage>
        <taxon>Eukaryota</taxon>
        <taxon>Metazoa</taxon>
        <taxon>Ecdysozoa</taxon>
        <taxon>Arthropoda</taxon>
        <taxon>Hexapoda</taxon>
        <taxon>Insecta</taxon>
        <taxon>Pterygota</taxon>
        <taxon>Neoptera</taxon>
        <taxon>Endopterygota</taxon>
        <taxon>Lepidoptera</taxon>
        <taxon>Glossata</taxon>
        <taxon>Ditrysia</taxon>
        <taxon>Tineoidea</taxon>
        <taxon>Psychidae</taxon>
        <taxon>Oiketicinae</taxon>
        <taxon>Eumeta</taxon>
    </lineage>
</organism>